<dbReference type="PROSITE" id="PS51327">
    <property type="entry name" value="DICER_DSRBF"/>
    <property type="match status" value="1"/>
</dbReference>
<dbReference type="GO" id="GO:0004525">
    <property type="term" value="F:ribonuclease III activity"/>
    <property type="evidence" value="ECO:0007669"/>
    <property type="project" value="InterPro"/>
</dbReference>
<dbReference type="PROSITE" id="PS50142">
    <property type="entry name" value="RNASE_3_2"/>
    <property type="match status" value="1"/>
</dbReference>
<dbReference type="Pfam" id="PF00636">
    <property type="entry name" value="Ribonuclease_3"/>
    <property type="match status" value="1"/>
</dbReference>
<dbReference type="GO" id="GO:0005737">
    <property type="term" value="C:cytoplasm"/>
    <property type="evidence" value="ECO:0007669"/>
    <property type="project" value="TreeGrafter"/>
</dbReference>
<comment type="similarity">
    <text evidence="13 14">Belongs to the helicase family. Dicer subfamily.</text>
</comment>
<evidence type="ECO:0000259" key="18">
    <source>
        <dbReference type="PROSITE" id="PS51327"/>
    </source>
</evidence>
<keyword evidence="4" id="KW-0479">Metal-binding</keyword>
<proteinExistence type="inferred from homology"/>
<dbReference type="Gene3D" id="3.30.160.380">
    <property type="entry name" value="Dicer dimerisation domain"/>
    <property type="match status" value="1"/>
</dbReference>
<keyword evidence="20" id="KW-1185">Reference proteome</keyword>
<dbReference type="SMART" id="SM00487">
    <property type="entry name" value="DEXDc"/>
    <property type="match status" value="1"/>
</dbReference>
<dbReference type="InterPro" id="IPR036389">
    <property type="entry name" value="RNase_III_sf"/>
</dbReference>
<dbReference type="InterPro" id="IPR006935">
    <property type="entry name" value="Helicase/UvrB_N"/>
</dbReference>
<dbReference type="InterPro" id="IPR014001">
    <property type="entry name" value="Helicase_ATP-bd"/>
</dbReference>
<dbReference type="SUPFAM" id="SSF52540">
    <property type="entry name" value="P-loop containing nucleoside triphosphate hydrolases"/>
    <property type="match status" value="1"/>
</dbReference>
<dbReference type="OrthoDB" id="416741at2759"/>
<dbReference type="InterPro" id="IPR005034">
    <property type="entry name" value="Dicer_dimerisation"/>
</dbReference>
<dbReference type="GO" id="GO:0003723">
    <property type="term" value="F:RNA binding"/>
    <property type="evidence" value="ECO:0007669"/>
    <property type="project" value="UniProtKB-UniRule"/>
</dbReference>
<evidence type="ECO:0000256" key="13">
    <source>
        <dbReference type="ARBA" id="ARBA00035116"/>
    </source>
</evidence>
<evidence type="ECO:0000256" key="10">
    <source>
        <dbReference type="ARBA" id="ARBA00022842"/>
    </source>
</evidence>
<keyword evidence="9" id="KW-0067">ATP-binding</keyword>
<evidence type="ECO:0000259" key="17">
    <source>
        <dbReference type="PROSITE" id="PS51194"/>
    </source>
</evidence>
<dbReference type="InterPro" id="IPR003100">
    <property type="entry name" value="PAZ_dom"/>
</dbReference>
<dbReference type="PROSITE" id="PS51192">
    <property type="entry name" value="HELICASE_ATP_BIND_1"/>
    <property type="match status" value="1"/>
</dbReference>
<evidence type="ECO:0000256" key="3">
    <source>
        <dbReference type="ARBA" id="ARBA00022722"/>
    </source>
</evidence>
<comment type="caution">
    <text evidence="19">The sequence shown here is derived from an EMBL/GenBank/DDBJ whole genome shotgun (WGS) entry which is preliminary data.</text>
</comment>
<evidence type="ECO:0000256" key="8">
    <source>
        <dbReference type="ARBA" id="ARBA00022806"/>
    </source>
</evidence>
<dbReference type="CDD" id="cd18034">
    <property type="entry name" value="DEXHc_dicer"/>
    <property type="match status" value="1"/>
</dbReference>
<keyword evidence="10" id="KW-0460">Magnesium</keyword>
<dbReference type="GO" id="GO:0005524">
    <property type="term" value="F:ATP binding"/>
    <property type="evidence" value="ECO:0007669"/>
    <property type="project" value="UniProtKB-KW"/>
</dbReference>
<dbReference type="InterPro" id="IPR027417">
    <property type="entry name" value="P-loop_NTPase"/>
</dbReference>
<dbReference type="Pfam" id="PF03368">
    <property type="entry name" value="Dicer_dimer"/>
    <property type="match status" value="1"/>
</dbReference>
<keyword evidence="5" id="KW-0677">Repeat</keyword>
<evidence type="ECO:0000313" key="20">
    <source>
        <dbReference type="Proteomes" id="UP000663880"/>
    </source>
</evidence>
<evidence type="ECO:0000256" key="2">
    <source>
        <dbReference type="ARBA" id="ARBA00001946"/>
    </source>
</evidence>
<comment type="cofactor">
    <cofactor evidence="1">
        <name>Mn(2+)</name>
        <dbReference type="ChEBI" id="CHEBI:29035"/>
    </cofactor>
</comment>
<dbReference type="InterPro" id="IPR038248">
    <property type="entry name" value="Dicer_dimer_sf"/>
</dbReference>
<dbReference type="Pfam" id="PF02170">
    <property type="entry name" value="PAZ"/>
    <property type="match status" value="1"/>
</dbReference>
<name>A0A821PG30_9NEOP</name>
<feature type="domain" description="Dicer dsRNA-binding fold" evidence="18">
    <location>
        <begin position="568"/>
        <end position="659"/>
    </location>
</feature>
<feature type="domain" description="RNase III" evidence="15">
    <location>
        <begin position="1166"/>
        <end position="1238"/>
    </location>
</feature>
<comment type="cofactor">
    <cofactor evidence="2">
        <name>Mg(2+)</name>
        <dbReference type="ChEBI" id="CHEBI:18420"/>
    </cofactor>
</comment>
<dbReference type="GO" id="GO:0070578">
    <property type="term" value="C:RISC-loading complex"/>
    <property type="evidence" value="ECO:0007669"/>
    <property type="project" value="TreeGrafter"/>
</dbReference>
<dbReference type="EMBL" id="CAJOBZ010000006">
    <property type="protein sequence ID" value="CAF4801382.1"/>
    <property type="molecule type" value="Genomic_DNA"/>
</dbReference>
<evidence type="ECO:0000256" key="5">
    <source>
        <dbReference type="ARBA" id="ARBA00022737"/>
    </source>
</evidence>
<dbReference type="GO" id="GO:0003677">
    <property type="term" value="F:DNA binding"/>
    <property type="evidence" value="ECO:0007669"/>
    <property type="project" value="InterPro"/>
</dbReference>
<keyword evidence="3" id="KW-0540">Nuclease</keyword>
<evidence type="ECO:0000256" key="9">
    <source>
        <dbReference type="ARBA" id="ARBA00022840"/>
    </source>
</evidence>
<dbReference type="GO" id="GO:0030422">
    <property type="term" value="P:siRNA processing"/>
    <property type="evidence" value="ECO:0007669"/>
    <property type="project" value="UniProtKB-ARBA"/>
</dbReference>
<evidence type="ECO:0008006" key="21">
    <source>
        <dbReference type="Google" id="ProtNLM"/>
    </source>
</evidence>
<reference evidence="19" key="1">
    <citation type="submission" date="2021-02" db="EMBL/GenBank/DDBJ databases">
        <authorList>
            <person name="Steward A R."/>
        </authorList>
    </citation>
    <scope>NUCLEOTIDE SEQUENCE</scope>
</reference>
<dbReference type="PROSITE" id="PS51194">
    <property type="entry name" value="HELICASE_CTER"/>
    <property type="match status" value="1"/>
</dbReference>
<protein>
    <recommendedName>
        <fullName evidence="21">Dicer-2</fullName>
    </recommendedName>
</protein>
<dbReference type="FunFam" id="3.40.50.300:FF:000628">
    <property type="entry name" value="Endoribonuclease Dicer"/>
    <property type="match status" value="1"/>
</dbReference>
<keyword evidence="8" id="KW-0347">Helicase</keyword>
<keyword evidence="11" id="KW-0943">RNA-mediated gene silencing</keyword>
<keyword evidence="12" id="KW-0464">Manganese</keyword>
<evidence type="ECO:0000259" key="15">
    <source>
        <dbReference type="PROSITE" id="PS50142"/>
    </source>
</evidence>
<dbReference type="Pfam" id="PF20931">
    <property type="entry name" value="Dicer_platform"/>
    <property type="match status" value="1"/>
</dbReference>
<gene>
    <name evidence="19" type="ORF">PMACD_LOCUS3465</name>
</gene>
<keyword evidence="7" id="KW-0378">Hydrolase</keyword>
<dbReference type="PANTHER" id="PTHR14950">
    <property type="entry name" value="DICER-RELATED"/>
    <property type="match status" value="1"/>
</dbReference>
<dbReference type="SMART" id="SM00949">
    <property type="entry name" value="PAZ"/>
    <property type="match status" value="1"/>
</dbReference>
<evidence type="ECO:0000256" key="1">
    <source>
        <dbReference type="ARBA" id="ARBA00001936"/>
    </source>
</evidence>
<dbReference type="CDD" id="cd00593">
    <property type="entry name" value="RIBOc"/>
    <property type="match status" value="1"/>
</dbReference>
<dbReference type="Pfam" id="PF00271">
    <property type="entry name" value="Helicase_C"/>
    <property type="match status" value="1"/>
</dbReference>
<evidence type="ECO:0000256" key="14">
    <source>
        <dbReference type="PROSITE-ProRule" id="PRU00657"/>
    </source>
</evidence>
<dbReference type="SMART" id="SM00535">
    <property type="entry name" value="RIBOc"/>
    <property type="match status" value="1"/>
</dbReference>
<evidence type="ECO:0000313" key="19">
    <source>
        <dbReference type="EMBL" id="CAF4801382.1"/>
    </source>
</evidence>
<dbReference type="InterPro" id="IPR000999">
    <property type="entry name" value="RNase_III_dom"/>
</dbReference>
<dbReference type="SMART" id="SM00490">
    <property type="entry name" value="HELICc"/>
    <property type="match status" value="1"/>
</dbReference>
<dbReference type="GO" id="GO:0006309">
    <property type="term" value="P:apoptotic DNA fragmentation"/>
    <property type="evidence" value="ECO:0007669"/>
    <property type="project" value="TreeGrafter"/>
</dbReference>
<dbReference type="SUPFAM" id="SSF69065">
    <property type="entry name" value="RNase III domain-like"/>
    <property type="match status" value="1"/>
</dbReference>
<dbReference type="InterPro" id="IPR048512">
    <property type="entry name" value="Dicer_platform"/>
</dbReference>
<keyword evidence="14" id="KW-0694">RNA-binding</keyword>
<sequence>MDSQSKNLQPRLYQVQLEEICITKNTIIYLPTGSGKTFIAGRLIKRFMNQLKKPWGEGGKRTFFLVNTVPLVNQQKHVIEEMCPVTVGAYSGDDKVDYWNKTKWDSELSQYQVIIMTSQILHDMLTHKYIMIKDINLLIFDECHHAVDEHPMRLIMRHFDGLCGELPRVIGLTATLLNCNVTLHKVEDTLRELETTFRATIATVHENVQEIFNHSTNPQEILKNYFPSSPTSAKTEAKNLLLGLVNVIHNYKLPVVQKNVQLQHGQRDISSNPKKIQRELANMVSSMSLHIDEMGAYGGALCIIAYTILLERLKRRTVSDEEELLYNITITGCTEAKIVLLDGMDDEKGYAKIIKHSSPKIKVLLNILKEYKANKNNKPLSAIIFTQQRFTSKILYNLLKAVKNSNPEDFGFLKHDFIVGFNVNPFNNTREQYYTKKLSNQALLKFKNRDLNCLISTRVIEEGVDVPQCSLVVRFDLPLDYRSYIQSKGRARNRESKYIMMVNETESEKFLSKYYGFQTLESCLQQLIMGNAKDRASPTEEEVQAAYEDDDIPPFVTANGNRLFATSAISLLHRYCNSLPSDQFTLLTPMWILEYVEFNPVITIVMPIACSIKEPIKGDPYNSVKTAKRSAALKACVKLYLAKEFDQHLLPKTYGEIKFEQEDIKQCFLNWPWDDPKEDNKDGTPPAGTKKRVRKHKKVYPSYFNALPSVGNQKFYLHLIKLDVAFEKPTESREIALYDLLKMDEGFGFLTMQPLPEICDFPMYLRVGQVMTNIQMNYACVTLDTAQLQLIKRFHFFIFDQLLAVAKKFVIFEGSVNCLYVVPTIKKVGFDIDWNVMRTHNEIEPNEIPSDKQRASTRASRETHQRKVVTPWYKPYLIPDRYVVTNVLEYMTPQSQFVTNSFETYADYYINKHQLQLLGPQDQPLLEVVRINTKMNCLLPRGTTIRSLTEKQMKLIAQAQDDEKPKAFKEIFVPELCTKYEFPSVLWYKAYMLPSIIHRITMLLVAYELRAEISKGISYGKPHPPKGEKWLPIETNINVAKKSLLSQIEEPAAASNNSIDRISDPVVSISMKESLYQLQKKKMSAEYAWEENAEPIDIERNITEVTLLDIECYDTFAMALMSDEKNKAFARPKNPPIGTAIMPPPLNYSDKINLLSRKATGNGPELRDVLAALTTINSHDSFDLERVETLGDAFLKFAATLYLFHKFPKLNEGQLTNIKGRLIGNRNLFYAGNRIGLGGRIKVEQFSPRMDFVVPGFAAPQEVINFIEERKQSKEGQLFDSLIFITTDSYGRNWIEHYPLVYLGTRCYHFKAIKV</sequence>
<dbReference type="GO" id="GO:0046872">
    <property type="term" value="F:metal ion binding"/>
    <property type="evidence" value="ECO:0007669"/>
    <property type="project" value="UniProtKB-KW"/>
</dbReference>
<feature type="domain" description="Helicase C-terminal" evidence="17">
    <location>
        <begin position="360"/>
        <end position="535"/>
    </location>
</feature>
<evidence type="ECO:0000256" key="4">
    <source>
        <dbReference type="ARBA" id="ARBA00022723"/>
    </source>
</evidence>
<dbReference type="GO" id="GO:0004530">
    <property type="term" value="F:deoxyribonuclease I activity"/>
    <property type="evidence" value="ECO:0007669"/>
    <property type="project" value="TreeGrafter"/>
</dbReference>
<dbReference type="GO" id="GO:0005634">
    <property type="term" value="C:nucleus"/>
    <property type="evidence" value="ECO:0007669"/>
    <property type="project" value="TreeGrafter"/>
</dbReference>
<dbReference type="Gene3D" id="1.10.1520.10">
    <property type="entry name" value="Ribonuclease III domain"/>
    <property type="match status" value="1"/>
</dbReference>
<keyword evidence="6" id="KW-0547">Nucleotide-binding</keyword>
<evidence type="ECO:0000256" key="7">
    <source>
        <dbReference type="ARBA" id="ARBA00022801"/>
    </source>
</evidence>
<dbReference type="PANTHER" id="PTHR14950:SF36">
    <property type="entry name" value="ENDORIBONUCLEASE DCR-2"/>
    <property type="match status" value="1"/>
</dbReference>
<feature type="domain" description="Helicase ATP-binding" evidence="16">
    <location>
        <begin position="17"/>
        <end position="194"/>
    </location>
</feature>
<dbReference type="Proteomes" id="UP000663880">
    <property type="component" value="Unassembled WGS sequence"/>
</dbReference>
<dbReference type="InterPro" id="IPR001650">
    <property type="entry name" value="Helicase_C-like"/>
</dbReference>
<dbReference type="InterPro" id="IPR048513">
    <property type="entry name" value="Dicer_PBD"/>
</dbReference>
<evidence type="ECO:0000256" key="6">
    <source>
        <dbReference type="ARBA" id="ARBA00022741"/>
    </source>
</evidence>
<organism evidence="19 20">
    <name type="scientific">Pieris macdunnoughi</name>
    <dbReference type="NCBI Taxonomy" id="345717"/>
    <lineage>
        <taxon>Eukaryota</taxon>
        <taxon>Metazoa</taxon>
        <taxon>Ecdysozoa</taxon>
        <taxon>Arthropoda</taxon>
        <taxon>Hexapoda</taxon>
        <taxon>Insecta</taxon>
        <taxon>Pterygota</taxon>
        <taxon>Neoptera</taxon>
        <taxon>Endopterygota</taxon>
        <taxon>Lepidoptera</taxon>
        <taxon>Glossata</taxon>
        <taxon>Ditrysia</taxon>
        <taxon>Papilionoidea</taxon>
        <taxon>Pieridae</taxon>
        <taxon>Pierinae</taxon>
        <taxon>Pieris</taxon>
    </lineage>
</organism>
<accession>A0A821PG30</accession>
<evidence type="ECO:0000256" key="11">
    <source>
        <dbReference type="ARBA" id="ARBA00023158"/>
    </source>
</evidence>
<dbReference type="Pfam" id="PF04851">
    <property type="entry name" value="ResIII"/>
    <property type="match status" value="1"/>
</dbReference>
<dbReference type="CDD" id="cd15903">
    <property type="entry name" value="Dicer_PBD"/>
    <property type="match status" value="1"/>
</dbReference>
<evidence type="ECO:0000259" key="16">
    <source>
        <dbReference type="PROSITE" id="PS51192"/>
    </source>
</evidence>
<dbReference type="Gene3D" id="3.40.50.300">
    <property type="entry name" value="P-loop containing nucleotide triphosphate hydrolases"/>
    <property type="match status" value="2"/>
</dbReference>
<dbReference type="GO" id="GO:0004386">
    <property type="term" value="F:helicase activity"/>
    <property type="evidence" value="ECO:0007669"/>
    <property type="project" value="UniProtKB-KW"/>
</dbReference>
<evidence type="ECO:0000256" key="12">
    <source>
        <dbReference type="ARBA" id="ARBA00023211"/>
    </source>
</evidence>
<dbReference type="Gene3D" id="2.170.260.10">
    <property type="entry name" value="paz domain"/>
    <property type="match status" value="1"/>
</dbReference>